<dbReference type="Pfam" id="PF00491">
    <property type="entry name" value="Arginase"/>
    <property type="match status" value="1"/>
</dbReference>
<comment type="catalytic activity">
    <reaction evidence="8 13">
        <text>L-arginine + H2O = urea + L-ornithine</text>
        <dbReference type="Rhea" id="RHEA:20569"/>
        <dbReference type="ChEBI" id="CHEBI:15377"/>
        <dbReference type="ChEBI" id="CHEBI:16199"/>
        <dbReference type="ChEBI" id="CHEBI:32682"/>
        <dbReference type="ChEBI" id="CHEBI:46911"/>
        <dbReference type="EC" id="3.5.3.1"/>
    </reaction>
</comment>
<evidence type="ECO:0000256" key="11">
    <source>
        <dbReference type="PROSITE-ProRule" id="PRU00742"/>
    </source>
</evidence>
<dbReference type="NCBIfam" id="TIGR01229">
    <property type="entry name" value="rocF_arginase"/>
    <property type="match status" value="1"/>
</dbReference>
<keyword evidence="15" id="KW-1185">Reference proteome</keyword>
<dbReference type="FunFam" id="3.40.800.10:FF:000012">
    <property type="entry name" value="Arginase"/>
    <property type="match status" value="1"/>
</dbReference>
<evidence type="ECO:0000313" key="15">
    <source>
        <dbReference type="Proteomes" id="UP000306416"/>
    </source>
</evidence>
<dbReference type="InterPro" id="IPR020855">
    <property type="entry name" value="Ureohydrolase_Mn_BS"/>
</dbReference>
<keyword evidence="4 13" id="KW-0056">Arginine metabolism</keyword>
<dbReference type="PRINTS" id="PR00116">
    <property type="entry name" value="ARGINASE"/>
</dbReference>
<evidence type="ECO:0000256" key="2">
    <source>
        <dbReference type="ARBA" id="ARBA00012168"/>
    </source>
</evidence>
<dbReference type="EC" id="3.5.3.1" evidence="2 9"/>
<dbReference type="PROSITE" id="PS01053">
    <property type="entry name" value="ARGINASE_1"/>
    <property type="match status" value="1"/>
</dbReference>
<dbReference type="InterPro" id="IPR014033">
    <property type="entry name" value="Arginase"/>
</dbReference>
<name>A0A4S1CI68_9BACT</name>
<dbReference type="GO" id="GO:0000050">
    <property type="term" value="P:urea cycle"/>
    <property type="evidence" value="ECO:0007669"/>
    <property type="project" value="UniProtKB-UniPathway"/>
</dbReference>
<evidence type="ECO:0000256" key="1">
    <source>
        <dbReference type="ARBA" id="ARBA00005098"/>
    </source>
</evidence>
<dbReference type="AlphaFoldDB" id="A0A4S1CI68"/>
<evidence type="ECO:0000256" key="6">
    <source>
        <dbReference type="ARBA" id="ARBA00022801"/>
    </source>
</evidence>
<keyword evidence="6 12" id="KW-0378">Hydrolase</keyword>
<evidence type="ECO:0000256" key="5">
    <source>
        <dbReference type="ARBA" id="ARBA00022723"/>
    </source>
</evidence>
<sequence>MENSVRMIGVPVDLGQEQRGVDLGPGALRYAGLAARLSGLGYLVEDMGNLPVPVRDVLGAEREQRYLPSITAVCETVYRAGASAVAQGYLPIFMGGDHSMSVGSIGGVTDEHPAAVIWVDAHADFNTPQSTITGNIHGMALAALLGEGFPELVDVGRPGPKLHASDIVIIGLRELDPQERVRLRESGIMAYTMRDIDERGMAAVAREALGRLAHRTRLHVSLDLDGLDPLEVPGVGTTAPGGITYREAQLLMEIIADSGLLSSMDIVEINPILDNSNRTAKIAVELAASAFGAAIL</sequence>
<feature type="binding site" evidence="10">
    <location>
        <position position="98"/>
    </location>
    <ligand>
        <name>Mn(2+)</name>
        <dbReference type="ChEBI" id="CHEBI:29035"/>
        <label>1</label>
    </ligand>
</feature>
<dbReference type="PANTHER" id="PTHR43782:SF3">
    <property type="entry name" value="ARGINASE"/>
    <property type="match status" value="1"/>
</dbReference>
<keyword evidence="5 10" id="KW-0479">Metal-binding</keyword>
<evidence type="ECO:0000256" key="4">
    <source>
        <dbReference type="ARBA" id="ARBA00022503"/>
    </source>
</evidence>
<dbReference type="GO" id="GO:0030145">
    <property type="term" value="F:manganese ion binding"/>
    <property type="evidence" value="ECO:0007669"/>
    <property type="project" value="TreeGrafter"/>
</dbReference>
<comment type="caution">
    <text evidence="14">The sequence shown here is derived from an EMBL/GenBank/DDBJ whole genome shotgun (WGS) entry which is preliminary data.</text>
</comment>
<evidence type="ECO:0000256" key="8">
    <source>
        <dbReference type="ARBA" id="ARBA00047391"/>
    </source>
</evidence>
<comment type="cofactor">
    <cofactor evidence="10 13">
        <name>Mn(2+)</name>
        <dbReference type="ChEBI" id="CHEBI:29035"/>
    </cofactor>
    <text evidence="10 13">Binds 2 manganese ions per subunit.</text>
</comment>
<feature type="binding site" evidence="10">
    <location>
        <position position="225"/>
    </location>
    <ligand>
        <name>Mn(2+)</name>
        <dbReference type="ChEBI" id="CHEBI:29035"/>
        <label>1</label>
    </ligand>
</feature>
<feature type="binding site" evidence="10">
    <location>
        <position position="122"/>
    </location>
    <ligand>
        <name>Mn(2+)</name>
        <dbReference type="ChEBI" id="CHEBI:29035"/>
        <label>1</label>
    </ligand>
</feature>
<evidence type="ECO:0000256" key="13">
    <source>
        <dbReference type="RuleBase" id="RU361159"/>
    </source>
</evidence>
<dbReference type="InterPro" id="IPR023696">
    <property type="entry name" value="Ureohydrolase_dom_sf"/>
</dbReference>
<dbReference type="GO" id="GO:0005737">
    <property type="term" value="C:cytoplasm"/>
    <property type="evidence" value="ECO:0007669"/>
    <property type="project" value="TreeGrafter"/>
</dbReference>
<reference evidence="14 15" key="1">
    <citation type="submission" date="2019-04" db="EMBL/GenBank/DDBJ databases">
        <title>Geobacter oryzae sp. nov., ferric-reducing bacteria isolated from paddy soil.</title>
        <authorList>
            <person name="Xu Z."/>
            <person name="Masuda Y."/>
            <person name="Itoh H."/>
            <person name="Senoo K."/>
        </authorList>
    </citation>
    <scope>NUCLEOTIDE SEQUENCE [LARGE SCALE GENOMIC DNA]</scope>
    <source>
        <strain evidence="14 15">Red111</strain>
    </source>
</reference>
<feature type="binding site" evidence="10">
    <location>
        <position position="124"/>
    </location>
    <ligand>
        <name>Mn(2+)</name>
        <dbReference type="ChEBI" id="CHEBI:29035"/>
        <label>2</label>
    </ligand>
</feature>
<accession>A0A4S1CI68</accession>
<gene>
    <name evidence="14" type="primary">rocF</name>
    <name evidence="14" type="ORF">E4633_11140</name>
</gene>
<keyword evidence="7 10" id="KW-0464">Manganese</keyword>
<evidence type="ECO:0000256" key="12">
    <source>
        <dbReference type="RuleBase" id="RU003684"/>
    </source>
</evidence>
<proteinExistence type="inferred from homology"/>
<dbReference type="CDD" id="cd09989">
    <property type="entry name" value="Arginase"/>
    <property type="match status" value="1"/>
</dbReference>
<dbReference type="PROSITE" id="PS51409">
    <property type="entry name" value="ARGINASE_2"/>
    <property type="match status" value="1"/>
</dbReference>
<dbReference type="SUPFAM" id="SSF52768">
    <property type="entry name" value="Arginase/deacetylase"/>
    <property type="match status" value="1"/>
</dbReference>
<dbReference type="EMBL" id="SRSC01000002">
    <property type="protein sequence ID" value="TGU72836.1"/>
    <property type="molecule type" value="Genomic_DNA"/>
</dbReference>
<dbReference type="GO" id="GO:0004053">
    <property type="term" value="F:arginase activity"/>
    <property type="evidence" value="ECO:0007669"/>
    <property type="project" value="UniProtKB-UniRule"/>
</dbReference>
<dbReference type="GO" id="GO:0006525">
    <property type="term" value="P:arginine metabolic process"/>
    <property type="evidence" value="ECO:0007669"/>
    <property type="project" value="UniProtKB-KW"/>
</dbReference>
<evidence type="ECO:0000313" key="14">
    <source>
        <dbReference type="EMBL" id="TGU72836.1"/>
    </source>
</evidence>
<evidence type="ECO:0000256" key="7">
    <source>
        <dbReference type="ARBA" id="ARBA00023211"/>
    </source>
</evidence>
<protein>
    <recommendedName>
        <fullName evidence="3 9">Arginase</fullName>
        <ecNumber evidence="2 9">3.5.3.1</ecNumber>
    </recommendedName>
</protein>
<evidence type="ECO:0000256" key="10">
    <source>
        <dbReference type="PIRSR" id="PIRSR036979-1"/>
    </source>
</evidence>
<dbReference type="PIRSF" id="PIRSF036979">
    <property type="entry name" value="Arginase"/>
    <property type="match status" value="1"/>
</dbReference>
<comment type="similarity">
    <text evidence="11 12">Belongs to the arginase family.</text>
</comment>
<feature type="binding site" evidence="10">
    <location>
        <position position="120"/>
    </location>
    <ligand>
        <name>Mn(2+)</name>
        <dbReference type="ChEBI" id="CHEBI:29035"/>
        <label>1</label>
    </ligand>
</feature>
<dbReference type="Gene3D" id="3.40.800.10">
    <property type="entry name" value="Ureohydrolase domain"/>
    <property type="match status" value="1"/>
</dbReference>
<dbReference type="InterPro" id="IPR006035">
    <property type="entry name" value="Ureohydrolase"/>
</dbReference>
<evidence type="ECO:0000256" key="9">
    <source>
        <dbReference type="NCBIfam" id="TIGR01229"/>
    </source>
</evidence>
<organism evidence="14 15">
    <name type="scientific">Geomonas terrae</name>
    <dbReference type="NCBI Taxonomy" id="2562681"/>
    <lineage>
        <taxon>Bacteria</taxon>
        <taxon>Pseudomonadati</taxon>
        <taxon>Thermodesulfobacteriota</taxon>
        <taxon>Desulfuromonadia</taxon>
        <taxon>Geobacterales</taxon>
        <taxon>Geobacteraceae</taxon>
        <taxon>Geomonas</taxon>
    </lineage>
</organism>
<dbReference type="RefSeq" id="WP_135870304.1">
    <property type="nucleotide sequence ID" value="NZ_SRSC01000002.1"/>
</dbReference>
<evidence type="ECO:0000256" key="3">
    <source>
        <dbReference type="ARBA" id="ARBA00018123"/>
    </source>
</evidence>
<dbReference type="PANTHER" id="PTHR43782">
    <property type="entry name" value="ARGINASE"/>
    <property type="match status" value="1"/>
</dbReference>
<dbReference type="Proteomes" id="UP000306416">
    <property type="component" value="Unassembled WGS sequence"/>
</dbReference>
<feature type="binding site" evidence="10">
    <location>
        <position position="223"/>
    </location>
    <ligand>
        <name>Mn(2+)</name>
        <dbReference type="ChEBI" id="CHEBI:29035"/>
        <label>1</label>
    </ligand>
</feature>
<dbReference type="UniPathway" id="UPA00158">
    <property type="reaction ID" value="UER00270"/>
</dbReference>
<comment type="pathway">
    <text evidence="1">Nitrogen metabolism; urea cycle; L-ornithine and urea from L-arginine: step 1/1.</text>
</comment>